<dbReference type="Pfam" id="PF04314">
    <property type="entry name" value="PCuAC"/>
    <property type="match status" value="1"/>
</dbReference>
<name>A0A1M7I2I9_9GAMM</name>
<reference evidence="1 4" key="2">
    <citation type="submission" date="2019-07" db="EMBL/GenBank/DDBJ databases">
        <title>Whole genome shotgun sequence of Halomonas cupida NBRC 102219.</title>
        <authorList>
            <person name="Hosoyama A."/>
            <person name="Uohara A."/>
            <person name="Ohji S."/>
            <person name="Ichikawa N."/>
        </authorList>
    </citation>
    <scope>NUCLEOTIDE SEQUENCE [LARGE SCALE GENOMIC DNA]</scope>
    <source>
        <strain evidence="1 4">NBRC 102219</strain>
    </source>
</reference>
<reference evidence="2 3" key="1">
    <citation type="submission" date="2016-11" db="EMBL/GenBank/DDBJ databases">
        <authorList>
            <person name="Jaros S."/>
            <person name="Januszkiewicz K."/>
            <person name="Wedrychowicz H."/>
        </authorList>
    </citation>
    <scope>NUCLEOTIDE SEQUENCE [LARGE SCALE GENOMIC DNA]</scope>
    <source>
        <strain evidence="2 3">DSM 4740</strain>
    </source>
</reference>
<evidence type="ECO:0000313" key="3">
    <source>
        <dbReference type="Proteomes" id="UP000184123"/>
    </source>
</evidence>
<keyword evidence="4" id="KW-1185">Reference proteome</keyword>
<dbReference type="STRING" id="44933.SAMN05660971_02781"/>
<protein>
    <recommendedName>
        <fullName evidence="5">Copper(I)-binding protein</fullName>
    </recommendedName>
</protein>
<evidence type="ECO:0008006" key="5">
    <source>
        <dbReference type="Google" id="ProtNLM"/>
    </source>
</evidence>
<dbReference type="RefSeq" id="WP_234986982.1">
    <property type="nucleotide sequence ID" value="NZ_BJXU01000071.1"/>
</dbReference>
<dbReference type="SUPFAM" id="SSF110087">
    <property type="entry name" value="DR1885-like metal-binding protein"/>
    <property type="match status" value="1"/>
</dbReference>
<dbReference type="InterPro" id="IPR007410">
    <property type="entry name" value="LpqE-like"/>
</dbReference>
<dbReference type="PANTHER" id="PTHR36302:SF1">
    <property type="entry name" value="COPPER CHAPERONE PCU(A)C"/>
    <property type="match status" value="1"/>
</dbReference>
<dbReference type="EMBL" id="FRCA01000007">
    <property type="protein sequence ID" value="SHM34878.1"/>
    <property type="molecule type" value="Genomic_DNA"/>
</dbReference>
<evidence type="ECO:0000313" key="2">
    <source>
        <dbReference type="EMBL" id="SHM34878.1"/>
    </source>
</evidence>
<dbReference type="EMBL" id="BJXU01000071">
    <property type="protein sequence ID" value="GEN23995.1"/>
    <property type="molecule type" value="Genomic_DNA"/>
</dbReference>
<dbReference type="PANTHER" id="PTHR36302">
    <property type="entry name" value="BLR7088 PROTEIN"/>
    <property type="match status" value="1"/>
</dbReference>
<sequence>MSGPNFSTSSRNSDQRNTIDHSISHRTAIQRGIMAGILALLFSSTAVHAQDLEITDAQLRLLPGDLPAAGYFTLHNAGDETVTLTGAESSAFAMAHMHLSSEKDGMSQMDSVDQLEVGADETLEFAPGGYHLMFMNRQQPLEVGDEIEVTLKFDGQAPQPVTFEVVSPASM</sequence>
<dbReference type="InterPro" id="IPR058248">
    <property type="entry name" value="Lxx211020-like"/>
</dbReference>
<dbReference type="AlphaFoldDB" id="A0A1M7I2I9"/>
<evidence type="ECO:0000313" key="4">
    <source>
        <dbReference type="Proteomes" id="UP000321726"/>
    </source>
</evidence>
<dbReference type="Proteomes" id="UP000184123">
    <property type="component" value="Unassembled WGS sequence"/>
</dbReference>
<dbReference type="Gene3D" id="2.60.40.1890">
    <property type="entry name" value="PCu(A)C copper chaperone"/>
    <property type="match status" value="1"/>
</dbReference>
<organism evidence="2 3">
    <name type="scientific">Halomonas cupida</name>
    <dbReference type="NCBI Taxonomy" id="44933"/>
    <lineage>
        <taxon>Bacteria</taxon>
        <taxon>Pseudomonadati</taxon>
        <taxon>Pseudomonadota</taxon>
        <taxon>Gammaproteobacteria</taxon>
        <taxon>Oceanospirillales</taxon>
        <taxon>Halomonadaceae</taxon>
        <taxon>Halomonas</taxon>
    </lineage>
</organism>
<accession>A0A1M7I2I9</accession>
<dbReference type="Proteomes" id="UP000321726">
    <property type="component" value="Unassembled WGS sequence"/>
</dbReference>
<evidence type="ECO:0000313" key="1">
    <source>
        <dbReference type="EMBL" id="GEN23995.1"/>
    </source>
</evidence>
<gene>
    <name evidence="1" type="ORF">HCU01_19440</name>
    <name evidence="2" type="ORF">SAMN05660971_02781</name>
</gene>
<proteinExistence type="predicted"/>
<dbReference type="InterPro" id="IPR036182">
    <property type="entry name" value="PCuAC_sf"/>
</dbReference>